<accession>Q0F1Y1</accession>
<dbReference type="InParanoid" id="Q0F1Y1"/>
<dbReference type="InterPro" id="IPR011006">
    <property type="entry name" value="CheY-like_superfamily"/>
</dbReference>
<proteinExistence type="predicted"/>
<keyword evidence="1 3" id="KW-0597">Phosphoprotein</keyword>
<comment type="caution">
    <text evidence="5">The sequence shown here is derived from an EMBL/GenBank/DDBJ whole genome shotgun (WGS) entry which is preliminary data.</text>
</comment>
<dbReference type="PANTHER" id="PTHR45339">
    <property type="entry name" value="HYBRID SIGNAL TRANSDUCTION HISTIDINE KINASE J"/>
    <property type="match status" value="1"/>
</dbReference>
<dbReference type="HOGENOM" id="CLU_000445_69_17_0"/>
<evidence type="ECO:0000313" key="6">
    <source>
        <dbReference type="Proteomes" id="UP000005297"/>
    </source>
</evidence>
<dbReference type="eggNOG" id="COG0745">
    <property type="taxonomic scope" value="Bacteria"/>
</dbReference>
<evidence type="ECO:0000256" key="3">
    <source>
        <dbReference type="PROSITE-ProRule" id="PRU00169"/>
    </source>
</evidence>
<gene>
    <name evidence="5" type="ORF">SPV1_02437</name>
</gene>
<feature type="modified residue" description="4-aspartylphosphate" evidence="3">
    <location>
        <position position="57"/>
    </location>
</feature>
<dbReference type="EMBL" id="AATS01000002">
    <property type="protein sequence ID" value="EAU55769.1"/>
    <property type="molecule type" value="Genomic_DNA"/>
</dbReference>
<reference evidence="5 6" key="1">
    <citation type="submission" date="2006-09" db="EMBL/GenBank/DDBJ databases">
        <authorList>
            <person name="Emerson D."/>
            <person name="Ferriera S."/>
            <person name="Johnson J."/>
            <person name="Kravitz S."/>
            <person name="Halpern A."/>
            <person name="Remington K."/>
            <person name="Beeson K."/>
            <person name="Tran B."/>
            <person name="Rogers Y.-H."/>
            <person name="Friedman R."/>
            <person name="Venter J.C."/>
        </authorList>
    </citation>
    <scope>NUCLEOTIDE SEQUENCE [LARGE SCALE GENOMIC DNA]</scope>
    <source>
        <strain evidence="5 6">PV-1</strain>
    </source>
</reference>
<sequence length="125" mass="13713">MKPLSGKKIAIVDDNDSILMLFSALLDAHGALVETTNSGEIFLEHISDMAPDLILLDIQMPDMDGYQVLEKIRRTGSEIPVVALTAHAMSGDREKILERGFSDYIAKPVDTRVFPGQVASFLLPD</sequence>
<dbReference type="Gene3D" id="3.40.50.2300">
    <property type="match status" value="1"/>
</dbReference>
<dbReference type="PANTHER" id="PTHR45339:SF1">
    <property type="entry name" value="HYBRID SIGNAL TRANSDUCTION HISTIDINE KINASE J"/>
    <property type="match status" value="1"/>
</dbReference>
<evidence type="ECO:0000256" key="2">
    <source>
        <dbReference type="ARBA" id="ARBA00023012"/>
    </source>
</evidence>
<feature type="domain" description="Response regulatory" evidence="4">
    <location>
        <begin position="8"/>
        <end position="122"/>
    </location>
</feature>
<protein>
    <submittedName>
        <fullName evidence="5">Probable two-component hybrid sensor and regulator</fullName>
    </submittedName>
</protein>
<dbReference type="OrthoDB" id="5298141at2"/>
<evidence type="ECO:0000313" key="5">
    <source>
        <dbReference type="EMBL" id="EAU55769.1"/>
    </source>
</evidence>
<dbReference type="Pfam" id="PF00072">
    <property type="entry name" value="Response_reg"/>
    <property type="match status" value="1"/>
</dbReference>
<dbReference type="InterPro" id="IPR001789">
    <property type="entry name" value="Sig_transdc_resp-reg_receiver"/>
</dbReference>
<dbReference type="STRING" id="314344.AL013_05435"/>
<dbReference type="PROSITE" id="PS50110">
    <property type="entry name" value="RESPONSE_REGULATORY"/>
    <property type="match status" value="1"/>
</dbReference>
<dbReference type="SUPFAM" id="SSF52172">
    <property type="entry name" value="CheY-like"/>
    <property type="match status" value="1"/>
</dbReference>
<dbReference type="AlphaFoldDB" id="Q0F1Y1"/>
<keyword evidence="2" id="KW-0902">Two-component regulatory system</keyword>
<name>Q0F1Y1_9PROT</name>
<keyword evidence="6" id="KW-1185">Reference proteome</keyword>
<dbReference type="RefSeq" id="WP_009850788.1">
    <property type="nucleotide sequence ID" value="NZ_DS022295.1"/>
</dbReference>
<dbReference type="Proteomes" id="UP000005297">
    <property type="component" value="Unassembled WGS sequence"/>
</dbReference>
<dbReference type="GO" id="GO:0000160">
    <property type="term" value="P:phosphorelay signal transduction system"/>
    <property type="evidence" value="ECO:0007669"/>
    <property type="project" value="UniProtKB-KW"/>
</dbReference>
<evidence type="ECO:0000256" key="1">
    <source>
        <dbReference type="ARBA" id="ARBA00022553"/>
    </source>
</evidence>
<organism evidence="5 6">
    <name type="scientific">Mariprofundus ferrooxydans PV-1</name>
    <dbReference type="NCBI Taxonomy" id="314345"/>
    <lineage>
        <taxon>Bacteria</taxon>
        <taxon>Pseudomonadati</taxon>
        <taxon>Pseudomonadota</taxon>
        <taxon>Candidatius Mariprofundia</taxon>
        <taxon>Mariprofundales</taxon>
        <taxon>Mariprofundaceae</taxon>
        <taxon>Mariprofundus</taxon>
    </lineage>
</organism>
<dbReference type="SMART" id="SM00448">
    <property type="entry name" value="REC"/>
    <property type="match status" value="1"/>
</dbReference>
<evidence type="ECO:0000259" key="4">
    <source>
        <dbReference type="PROSITE" id="PS50110"/>
    </source>
</evidence>